<dbReference type="HOGENOM" id="CLU_2794751_0_0_1"/>
<dbReference type="GeneID" id="18913716"/>
<protein>
    <submittedName>
        <fullName evidence="1">Uncharacterized protein</fullName>
    </submittedName>
</protein>
<evidence type="ECO:0000313" key="2">
    <source>
        <dbReference type="Proteomes" id="UP000008370"/>
    </source>
</evidence>
<gene>
    <name evidence="1" type="ORF">PHACADRAFT_246057</name>
</gene>
<dbReference type="AlphaFoldDB" id="K5WLY8"/>
<name>K5WLY8_PHACS</name>
<dbReference type="InParanoid" id="K5WLY8"/>
<dbReference type="RefSeq" id="XP_007389681.1">
    <property type="nucleotide sequence ID" value="XM_007389619.1"/>
</dbReference>
<keyword evidence="2" id="KW-1185">Reference proteome</keyword>
<sequence>MATPTRLAVVLVRMHARSEGRTSHHRHLFQRFFVNLRCCFASGTPTISSTASAAFTYTLPATSTAQLP</sequence>
<reference evidence="1 2" key="1">
    <citation type="journal article" date="2012" name="BMC Genomics">
        <title>Comparative genomics of the white-rot fungi, Phanerochaete carnosa and P. chrysosporium, to elucidate the genetic basis of the distinct wood types they colonize.</title>
        <authorList>
            <person name="Suzuki H."/>
            <person name="MacDonald J."/>
            <person name="Syed K."/>
            <person name="Salamov A."/>
            <person name="Hori C."/>
            <person name="Aerts A."/>
            <person name="Henrissat B."/>
            <person name="Wiebenga A."/>
            <person name="vanKuyk P.A."/>
            <person name="Barry K."/>
            <person name="Lindquist E."/>
            <person name="LaButti K."/>
            <person name="Lapidus A."/>
            <person name="Lucas S."/>
            <person name="Coutinho P."/>
            <person name="Gong Y."/>
            <person name="Samejima M."/>
            <person name="Mahadevan R."/>
            <person name="Abou-Zaid M."/>
            <person name="de Vries R.P."/>
            <person name="Igarashi K."/>
            <person name="Yadav J.S."/>
            <person name="Grigoriev I.V."/>
            <person name="Master E.R."/>
        </authorList>
    </citation>
    <scope>NUCLEOTIDE SEQUENCE [LARGE SCALE GENOMIC DNA]</scope>
    <source>
        <strain evidence="1 2">HHB-10118-sp</strain>
    </source>
</reference>
<dbReference type="EMBL" id="JH930468">
    <property type="protein sequence ID" value="EKM60204.1"/>
    <property type="molecule type" value="Genomic_DNA"/>
</dbReference>
<dbReference type="KEGG" id="pco:PHACADRAFT_246057"/>
<proteinExistence type="predicted"/>
<dbReference type="Proteomes" id="UP000008370">
    <property type="component" value="Unassembled WGS sequence"/>
</dbReference>
<accession>K5WLY8</accession>
<evidence type="ECO:0000313" key="1">
    <source>
        <dbReference type="EMBL" id="EKM60204.1"/>
    </source>
</evidence>
<organism evidence="1 2">
    <name type="scientific">Phanerochaete carnosa (strain HHB-10118-sp)</name>
    <name type="common">White-rot fungus</name>
    <name type="synonym">Peniophora carnosa</name>
    <dbReference type="NCBI Taxonomy" id="650164"/>
    <lineage>
        <taxon>Eukaryota</taxon>
        <taxon>Fungi</taxon>
        <taxon>Dikarya</taxon>
        <taxon>Basidiomycota</taxon>
        <taxon>Agaricomycotina</taxon>
        <taxon>Agaricomycetes</taxon>
        <taxon>Polyporales</taxon>
        <taxon>Phanerochaetaceae</taxon>
        <taxon>Phanerochaete</taxon>
    </lineage>
</organism>